<keyword evidence="3" id="KW-0653">Protein transport</keyword>
<reference evidence="7 8" key="1">
    <citation type="journal article" date="2011" name="Proc. Natl. Acad. Sci. U.S.A.">
        <title>Evolutionary erosion of yeast sex chromosomes by mating-type switching accidents.</title>
        <authorList>
            <person name="Gordon J.L."/>
            <person name="Armisen D."/>
            <person name="Proux-Wera E."/>
            <person name="Oheigeartaigh S.S."/>
            <person name="Byrne K.P."/>
            <person name="Wolfe K.H."/>
        </authorList>
    </citation>
    <scope>NUCLEOTIDE SEQUENCE [LARGE SCALE GENOMIC DNA]</scope>
    <source>
        <strain evidence="8">ATCC 10597 / BCRC 20456 / CBS 421 / NBRC 0211 / NRRL Y-12639</strain>
    </source>
</reference>
<gene>
    <name evidence="7" type="primary">NDAI0G01360</name>
    <name evidence="7" type="ordered locus">NDAI_0G01360</name>
</gene>
<evidence type="ECO:0000256" key="1">
    <source>
        <dbReference type="ARBA" id="ARBA00004273"/>
    </source>
</evidence>
<evidence type="ECO:0000256" key="2">
    <source>
        <dbReference type="ARBA" id="ARBA00022792"/>
    </source>
</evidence>
<dbReference type="OrthoDB" id="240298at2759"/>
<organism evidence="7 8">
    <name type="scientific">Naumovozyma dairenensis (strain ATCC 10597 / BCRC 20456 / CBS 421 / NBRC 0211 / NRRL Y-12639)</name>
    <name type="common">Saccharomyces dairenensis</name>
    <dbReference type="NCBI Taxonomy" id="1071378"/>
    <lineage>
        <taxon>Eukaryota</taxon>
        <taxon>Fungi</taxon>
        <taxon>Dikarya</taxon>
        <taxon>Ascomycota</taxon>
        <taxon>Saccharomycotina</taxon>
        <taxon>Saccharomycetes</taxon>
        <taxon>Saccharomycetales</taxon>
        <taxon>Saccharomycetaceae</taxon>
        <taxon>Naumovozyma</taxon>
    </lineage>
</organism>
<evidence type="ECO:0000256" key="3">
    <source>
        <dbReference type="ARBA" id="ARBA00023010"/>
    </source>
</evidence>
<evidence type="ECO:0000256" key="6">
    <source>
        <dbReference type="ARBA" id="ARBA00023186"/>
    </source>
</evidence>
<dbReference type="SUPFAM" id="SSF46565">
    <property type="entry name" value="Chaperone J-domain"/>
    <property type="match status" value="1"/>
</dbReference>
<proteinExistence type="predicted"/>
<dbReference type="RefSeq" id="XP_003671155.2">
    <property type="nucleotide sequence ID" value="XM_003671107.2"/>
</dbReference>
<comment type="subcellular location">
    <subcellularLocation>
        <location evidence="1">Mitochondrion inner membrane</location>
    </subcellularLocation>
</comment>
<evidence type="ECO:0008006" key="9">
    <source>
        <dbReference type="Google" id="ProtNLM"/>
    </source>
</evidence>
<keyword evidence="2" id="KW-0999">Mitochondrion inner membrane</keyword>
<dbReference type="InterPro" id="IPR036869">
    <property type="entry name" value="J_dom_sf"/>
</dbReference>
<accession>G0WDQ1</accession>
<keyword evidence="6" id="KW-0143">Chaperone</keyword>
<keyword evidence="3" id="KW-0811">Translocation</keyword>
<dbReference type="Proteomes" id="UP000000689">
    <property type="component" value="Chromosome 7"/>
</dbReference>
<dbReference type="EMBL" id="HE580273">
    <property type="protein sequence ID" value="CCD25912.2"/>
    <property type="molecule type" value="Genomic_DNA"/>
</dbReference>
<keyword evidence="8" id="KW-1185">Reference proteome</keyword>
<evidence type="ECO:0000313" key="7">
    <source>
        <dbReference type="EMBL" id="CCD25912.2"/>
    </source>
</evidence>
<dbReference type="AlphaFoldDB" id="G0WDQ1"/>
<dbReference type="PANTHER" id="PTHR12763">
    <property type="match status" value="1"/>
</dbReference>
<dbReference type="GO" id="GO:0030150">
    <property type="term" value="P:protein import into mitochondrial matrix"/>
    <property type="evidence" value="ECO:0007669"/>
    <property type="project" value="EnsemblFungi"/>
</dbReference>
<protein>
    <recommendedName>
        <fullName evidence="9">J domain-containing protein</fullName>
    </recommendedName>
</protein>
<evidence type="ECO:0000256" key="5">
    <source>
        <dbReference type="ARBA" id="ARBA00023136"/>
    </source>
</evidence>
<dbReference type="FunFam" id="1.10.287.110:FF:000001">
    <property type="entry name" value="Import inner membrane translocase subunit tim14"/>
    <property type="match status" value="1"/>
</dbReference>
<keyword evidence="4" id="KW-0496">Mitochondrion</keyword>
<dbReference type="GO" id="GO:0001671">
    <property type="term" value="F:ATPase activator activity"/>
    <property type="evidence" value="ECO:0007669"/>
    <property type="project" value="EnsemblFungi"/>
</dbReference>
<keyword evidence="3" id="KW-0813">Transport</keyword>
<dbReference type="GeneID" id="11495689"/>
<dbReference type="Gene3D" id="1.10.287.110">
    <property type="entry name" value="DnaJ domain"/>
    <property type="match status" value="1"/>
</dbReference>
<keyword evidence="5" id="KW-0472">Membrane</keyword>
<dbReference type="STRING" id="1071378.G0WDQ1"/>
<dbReference type="HOGENOM" id="CLU_017633_13_4_1"/>
<dbReference type="PANTHER" id="PTHR12763:SF29">
    <property type="entry name" value="MITOCHONDRIAL DNAJ HOMOLOG 2"/>
    <property type="match status" value="1"/>
</dbReference>
<dbReference type="OMA" id="KLMVMNH"/>
<dbReference type="eggNOG" id="KOG0723">
    <property type="taxonomic scope" value="Eukaryota"/>
</dbReference>
<evidence type="ECO:0000256" key="4">
    <source>
        <dbReference type="ARBA" id="ARBA00023128"/>
    </source>
</evidence>
<sequence>MVLPLIIGSGVTIVALTLRSGLRAWTIYKSLSPITIARMNNIRIQQSQIQYPWKFQSTQLPSDLKRQLDQYQGGFYERMSEPEALLILNISAKEVNHLDEKFLNKKHRKAMYMNHPDKGGSPYLAIKINEAKDVLMHSVLLRKR</sequence>
<evidence type="ECO:0000313" key="8">
    <source>
        <dbReference type="Proteomes" id="UP000000689"/>
    </source>
</evidence>
<name>G0WDQ1_NAUDC</name>
<dbReference type="KEGG" id="ndi:NDAI_0G01360"/>
<dbReference type="GO" id="GO:0001405">
    <property type="term" value="C:PAM complex, Tim23 associated import motor"/>
    <property type="evidence" value="ECO:0007669"/>
    <property type="project" value="EnsemblFungi"/>
</dbReference>